<dbReference type="EMBL" id="BAAAQX010000006">
    <property type="protein sequence ID" value="GAA2207345.1"/>
    <property type="molecule type" value="Genomic_DNA"/>
</dbReference>
<protein>
    <recommendedName>
        <fullName evidence="3">Intein C-terminal splicing domain-containing protein</fullName>
    </recommendedName>
</protein>
<gene>
    <name evidence="1" type="ORF">GCM10009850_028030</name>
</gene>
<comment type="caution">
    <text evidence="1">The sequence shown here is derived from an EMBL/GenBank/DDBJ whole genome shotgun (WGS) entry which is preliminary data.</text>
</comment>
<accession>A0ABN3CDI9</accession>
<name>A0ABN3CDI9_9ACTN</name>
<keyword evidence="2" id="KW-1185">Reference proteome</keyword>
<proteinExistence type="predicted"/>
<organism evidence="1 2">
    <name type="scientific">Nonomuraea monospora</name>
    <dbReference type="NCBI Taxonomy" id="568818"/>
    <lineage>
        <taxon>Bacteria</taxon>
        <taxon>Bacillati</taxon>
        <taxon>Actinomycetota</taxon>
        <taxon>Actinomycetes</taxon>
        <taxon>Streptosporangiales</taxon>
        <taxon>Streptosporangiaceae</taxon>
        <taxon>Nonomuraea</taxon>
    </lineage>
</organism>
<sequence length="149" mass="16470">MTATRLRPGVWLRTSAGTSVQVTATAVWTTGFQRVHNIEVADAHTYYVAAGGSDVLVHNDRGASGVVFRSGKYEFVIFANDHGPAHGHLRGKGFNIQIGQNGKPVGRDVVLTAEQEKIIEKYRSLIRSSLKKKMKEYRKNNPVETNDCD</sequence>
<evidence type="ECO:0000313" key="2">
    <source>
        <dbReference type="Proteomes" id="UP001499843"/>
    </source>
</evidence>
<evidence type="ECO:0008006" key="3">
    <source>
        <dbReference type="Google" id="ProtNLM"/>
    </source>
</evidence>
<evidence type="ECO:0000313" key="1">
    <source>
        <dbReference type="EMBL" id="GAA2207345.1"/>
    </source>
</evidence>
<dbReference type="Gene3D" id="2.170.16.10">
    <property type="entry name" value="Hedgehog/Intein (Hint) domain"/>
    <property type="match status" value="1"/>
</dbReference>
<dbReference type="Proteomes" id="UP001499843">
    <property type="component" value="Unassembled WGS sequence"/>
</dbReference>
<reference evidence="1 2" key="1">
    <citation type="journal article" date="2019" name="Int. J. Syst. Evol. Microbiol.">
        <title>The Global Catalogue of Microorganisms (GCM) 10K type strain sequencing project: providing services to taxonomists for standard genome sequencing and annotation.</title>
        <authorList>
            <consortium name="The Broad Institute Genomics Platform"/>
            <consortium name="The Broad Institute Genome Sequencing Center for Infectious Disease"/>
            <person name="Wu L."/>
            <person name="Ma J."/>
        </authorList>
    </citation>
    <scope>NUCLEOTIDE SEQUENCE [LARGE SCALE GENOMIC DNA]</scope>
    <source>
        <strain evidence="1 2">JCM 16114</strain>
    </source>
</reference>